<comment type="catalytic activity">
    <reaction evidence="6 7">
        <text>L-arginyl-[protein] + 2 S-adenosyl-L-methionine = N(omega),N(omega)'-dimethyl-L-arginyl-[protein] + 2 S-adenosyl-L-homocysteine + 2 H(+)</text>
        <dbReference type="Rhea" id="RHEA:48108"/>
        <dbReference type="Rhea" id="RHEA-COMP:10532"/>
        <dbReference type="Rhea" id="RHEA-COMP:11992"/>
        <dbReference type="ChEBI" id="CHEBI:15378"/>
        <dbReference type="ChEBI" id="CHEBI:29965"/>
        <dbReference type="ChEBI" id="CHEBI:57856"/>
        <dbReference type="ChEBI" id="CHEBI:59789"/>
        <dbReference type="ChEBI" id="CHEBI:88221"/>
        <dbReference type="EC" id="2.1.1.320"/>
    </reaction>
</comment>
<evidence type="ECO:0000256" key="2">
    <source>
        <dbReference type="ARBA" id="ARBA00005891"/>
    </source>
</evidence>
<evidence type="ECO:0000313" key="9">
    <source>
        <dbReference type="Proteomes" id="UP000320762"/>
    </source>
</evidence>
<evidence type="ECO:0000256" key="4">
    <source>
        <dbReference type="ARBA" id="ARBA00022679"/>
    </source>
</evidence>
<dbReference type="EC" id="2.1.1.320" evidence="7"/>
<dbReference type="InterPro" id="IPR038375">
    <property type="entry name" value="NDUFAF7_sf"/>
</dbReference>
<proteinExistence type="inferred from homology"/>
<dbReference type="Pfam" id="PF02636">
    <property type="entry name" value="Methyltransf_28"/>
    <property type="match status" value="1"/>
</dbReference>
<comment type="subcellular location">
    <subcellularLocation>
        <location evidence="1 7">Mitochondrion</location>
    </subcellularLocation>
</comment>
<comment type="function">
    <text evidence="7">Arginine methyltransferase involved in the assembly or stability of mitochondrial NADH:ubiquinone oxidoreductase complex (complex I).</text>
</comment>
<evidence type="ECO:0000313" key="8">
    <source>
        <dbReference type="EMBL" id="TRM64523.1"/>
    </source>
</evidence>
<dbReference type="PANTHER" id="PTHR12049:SF7">
    <property type="entry name" value="PROTEIN ARGININE METHYLTRANSFERASE NDUFAF7, MITOCHONDRIAL"/>
    <property type="match status" value="1"/>
</dbReference>
<dbReference type="Proteomes" id="UP000320762">
    <property type="component" value="Unassembled WGS sequence"/>
</dbReference>
<comment type="caution">
    <text evidence="8">The sequence shown here is derived from an EMBL/GenBank/DDBJ whole genome shotgun (WGS) entry which is preliminary data.</text>
</comment>
<dbReference type="GO" id="GO:0032259">
    <property type="term" value="P:methylation"/>
    <property type="evidence" value="ECO:0007669"/>
    <property type="project" value="UniProtKB-KW"/>
</dbReference>
<dbReference type="Gene3D" id="3.40.50.12710">
    <property type="match status" value="1"/>
</dbReference>
<keyword evidence="4 7" id="KW-0808">Transferase</keyword>
<evidence type="ECO:0000256" key="3">
    <source>
        <dbReference type="ARBA" id="ARBA00022603"/>
    </source>
</evidence>
<dbReference type="OrthoDB" id="438553at2759"/>
<reference evidence="8 9" key="1">
    <citation type="journal article" date="2019" name="New Phytol.">
        <title>Comparative genomics reveals unique wood-decay strategies and fruiting body development in the Schizophyllaceae.</title>
        <authorList>
            <person name="Almasi E."/>
            <person name="Sahu N."/>
            <person name="Krizsan K."/>
            <person name="Balint B."/>
            <person name="Kovacs G.M."/>
            <person name="Kiss B."/>
            <person name="Cseklye J."/>
            <person name="Drula E."/>
            <person name="Henrissat B."/>
            <person name="Nagy I."/>
            <person name="Chovatia M."/>
            <person name="Adam C."/>
            <person name="LaButti K."/>
            <person name="Lipzen A."/>
            <person name="Riley R."/>
            <person name="Grigoriev I.V."/>
            <person name="Nagy L.G."/>
        </authorList>
    </citation>
    <scope>NUCLEOTIDE SEQUENCE [LARGE SCALE GENOMIC DNA]</scope>
    <source>
        <strain evidence="8 9">NL-1724</strain>
    </source>
</reference>
<organism evidence="8 9">
    <name type="scientific">Schizophyllum amplum</name>
    <dbReference type="NCBI Taxonomy" id="97359"/>
    <lineage>
        <taxon>Eukaryota</taxon>
        <taxon>Fungi</taxon>
        <taxon>Dikarya</taxon>
        <taxon>Basidiomycota</taxon>
        <taxon>Agaricomycotina</taxon>
        <taxon>Agaricomycetes</taxon>
        <taxon>Agaricomycetidae</taxon>
        <taxon>Agaricales</taxon>
        <taxon>Schizophyllaceae</taxon>
        <taxon>Schizophyllum</taxon>
    </lineage>
</organism>
<evidence type="ECO:0000256" key="1">
    <source>
        <dbReference type="ARBA" id="ARBA00004173"/>
    </source>
</evidence>
<comment type="similarity">
    <text evidence="2 7">Belongs to the NDUFAF7 family.</text>
</comment>
<dbReference type="InterPro" id="IPR003788">
    <property type="entry name" value="NDUFAF7"/>
</dbReference>
<evidence type="ECO:0000256" key="7">
    <source>
        <dbReference type="RuleBase" id="RU364114"/>
    </source>
</evidence>
<keyword evidence="5 7" id="KW-0496">Mitochondrion</keyword>
<accession>A0A550CIB0</accession>
<protein>
    <recommendedName>
        <fullName evidence="7">Protein arginine methyltransferase NDUFAF7</fullName>
        <ecNumber evidence="7">2.1.1.320</ecNumber>
    </recommendedName>
</protein>
<dbReference type="GO" id="GO:0035243">
    <property type="term" value="F:protein-arginine omega-N symmetric methyltransferase activity"/>
    <property type="evidence" value="ECO:0007669"/>
    <property type="project" value="UniProtKB-EC"/>
</dbReference>
<dbReference type="STRING" id="97359.A0A550CIB0"/>
<dbReference type="GO" id="GO:0005739">
    <property type="term" value="C:mitochondrion"/>
    <property type="evidence" value="ECO:0007669"/>
    <property type="project" value="UniProtKB-SubCell"/>
</dbReference>
<dbReference type="InterPro" id="IPR029063">
    <property type="entry name" value="SAM-dependent_MTases_sf"/>
</dbReference>
<keyword evidence="3 7" id="KW-0489">Methyltransferase</keyword>
<dbReference type="GO" id="GO:0032981">
    <property type="term" value="P:mitochondrial respiratory chain complex I assembly"/>
    <property type="evidence" value="ECO:0007669"/>
    <property type="project" value="TreeGrafter"/>
</dbReference>
<evidence type="ECO:0000256" key="6">
    <source>
        <dbReference type="ARBA" id="ARBA00048612"/>
    </source>
</evidence>
<dbReference type="EMBL" id="VDMD01000007">
    <property type="protein sequence ID" value="TRM64523.1"/>
    <property type="molecule type" value="Genomic_DNA"/>
</dbReference>
<name>A0A550CIB0_9AGAR</name>
<dbReference type="SUPFAM" id="SSF53335">
    <property type="entry name" value="S-adenosyl-L-methionine-dependent methyltransferases"/>
    <property type="match status" value="1"/>
</dbReference>
<dbReference type="AlphaFoldDB" id="A0A550CIB0"/>
<evidence type="ECO:0000256" key="5">
    <source>
        <dbReference type="ARBA" id="ARBA00023128"/>
    </source>
</evidence>
<sequence length="404" mass="44199">MSLCLGHPVHGYYTSSANPVFGKAGDFITSPEISQVFGELLGIWYLTQFSAHPKPALRLIELGPGRGTLMEDILRVFRHLLAKLPVPPEISIHLVETSEPLRKLQKSKLSAFKHDVHWYDSIDDVAQQDDGRTYTMVLAHEFFDALPIDIYQKMDGGNFLERLVASSEDASGREHLRAVSSTMTPKAALLNTAVQTYTSPKASGFADPLDALARRLAALPSGATAEICWPAWDVAASISRLLRGGGCGLVIDYGGERMFGDSFRAFKSHKIVSPYETPGQCDLTANVDFKFLRHAFESVDHRPDQSTEADPIRTHMLLTQAAFLKGMGVDIRLQRLIQAAQKEGGERGKETAERLRQGVERLVGTGVAAADKGDGVLERGSGMGKEYKVLGVTCGASEDVWPFI</sequence>
<gene>
    <name evidence="8" type="ORF">BD626DRAFT_400814</name>
</gene>
<keyword evidence="9" id="KW-1185">Reference proteome</keyword>
<dbReference type="PANTHER" id="PTHR12049">
    <property type="entry name" value="PROTEIN ARGININE METHYLTRANSFERASE NDUFAF7, MITOCHONDRIAL"/>
    <property type="match status" value="1"/>
</dbReference>